<accession>A0A6J6E8S1</accession>
<sequence length="60" mass="6716">MVVVFPEPLGPTKPQMVPSGTSKFACERAYLSPYFFERSLTSSARLLTNSPYQSHLSFIC</sequence>
<evidence type="ECO:0000313" key="1">
    <source>
        <dbReference type="EMBL" id="CAB4572822.1"/>
    </source>
</evidence>
<proteinExistence type="predicted"/>
<reference evidence="1" key="1">
    <citation type="submission" date="2020-05" db="EMBL/GenBank/DDBJ databases">
        <authorList>
            <person name="Chiriac C."/>
            <person name="Salcher M."/>
            <person name="Ghai R."/>
            <person name="Kavagutti S V."/>
        </authorList>
    </citation>
    <scope>NUCLEOTIDE SEQUENCE</scope>
</reference>
<name>A0A6J6E8S1_9ZZZZ</name>
<organism evidence="1">
    <name type="scientific">freshwater metagenome</name>
    <dbReference type="NCBI Taxonomy" id="449393"/>
    <lineage>
        <taxon>unclassified sequences</taxon>
        <taxon>metagenomes</taxon>
        <taxon>ecological metagenomes</taxon>
    </lineage>
</organism>
<dbReference type="EMBL" id="CAEZTJ010000122">
    <property type="protein sequence ID" value="CAB4572822.1"/>
    <property type="molecule type" value="Genomic_DNA"/>
</dbReference>
<dbReference type="AlphaFoldDB" id="A0A6J6E8S1"/>
<gene>
    <name evidence="1" type="ORF">UFOPK1650_00801</name>
</gene>
<protein>
    <submittedName>
        <fullName evidence="1">Unannotated protein</fullName>
    </submittedName>
</protein>